<comment type="caution">
    <text evidence="2">The sequence shown here is derived from an EMBL/GenBank/DDBJ whole genome shotgun (WGS) entry which is preliminary data.</text>
</comment>
<feature type="coiled-coil region" evidence="1">
    <location>
        <begin position="317"/>
        <end position="344"/>
    </location>
</feature>
<dbReference type="EMBL" id="MOBX01000013">
    <property type="protein sequence ID" value="RON81631.1"/>
    <property type="molecule type" value="Genomic_DNA"/>
</dbReference>
<keyword evidence="1" id="KW-0175">Coiled coil</keyword>
<dbReference type="RefSeq" id="WP_123451194.1">
    <property type="nucleotide sequence ID" value="NZ_MOBX01000013.1"/>
</dbReference>
<evidence type="ECO:0000313" key="3">
    <source>
        <dbReference type="Proteomes" id="UP000285378"/>
    </source>
</evidence>
<reference evidence="2 3" key="1">
    <citation type="submission" date="2016-10" db="EMBL/GenBank/DDBJ databases">
        <title>Comparative genome analysis of multiple Pseudomonas spp. focuses on biocontrol and plant growth promoting traits.</title>
        <authorList>
            <person name="Tao X.-Y."/>
            <person name="Taylor C.G."/>
        </authorList>
    </citation>
    <scope>NUCLEOTIDE SEQUENCE [LARGE SCALE GENOMIC DNA]</scope>
    <source>
        <strain evidence="2 3">28B5</strain>
    </source>
</reference>
<dbReference type="AlphaFoldDB" id="A0A423MEC1"/>
<evidence type="ECO:0000313" key="2">
    <source>
        <dbReference type="EMBL" id="RON81631.1"/>
    </source>
</evidence>
<dbReference type="OrthoDB" id="1097623at2"/>
<organism evidence="2 3">
    <name type="scientific">Pseudomonas fluorescens</name>
    <dbReference type="NCBI Taxonomy" id="294"/>
    <lineage>
        <taxon>Bacteria</taxon>
        <taxon>Pseudomonadati</taxon>
        <taxon>Pseudomonadota</taxon>
        <taxon>Gammaproteobacteria</taxon>
        <taxon>Pseudomonadales</taxon>
        <taxon>Pseudomonadaceae</taxon>
        <taxon>Pseudomonas</taxon>
    </lineage>
</organism>
<evidence type="ECO:0000256" key="1">
    <source>
        <dbReference type="SAM" id="Coils"/>
    </source>
</evidence>
<gene>
    <name evidence="2" type="ORF">BK670_15810</name>
</gene>
<name>A0A423MEC1_PSEFL</name>
<proteinExistence type="predicted"/>
<sequence length="585" mass="65665">MVGAVEEINKDKAKHEKPLICVFDVDPSVTDALIEKRYDVVSASLGKPIRVGNRNRGDAKHVKLNFSLPENLHEYDVVVIDLGGEIKETQYTSAPLGNATGGVAYAFYSAYPESLFNPRPGGMHIVGGELDLLLRKLSIVVIFSSTIEEANYQTVKIDRGGSSWDESYSCSTRNLYAGFPSCSNKVGRRIKSPEVENVYFSLVKKYFGSSQYQVVFEHPTYWDSDQFASVQNEDFVPLVLNDSDEIISYFHAVGEGAVFVFPQVEDKAGFIKDLFEHCLAEHFPQVFPFSGQFAWLDSGNFPVPGEIELQAHRVKLEEVYRSQVAKAENDLVALKEEYKFLRDLISETGDSLVCAVQHYFRWLGFDSVLNQDEEAEGVLEEDLQIDCGDKLLVVEVKGIGGTSTDKACSQITKIKNRRMKQRKSFDVYGLYIVNHERYVAPDNRKNPPFTEHQLQDALLDERGLLTTYQLYLAFFLIRDEILRKEDVREQLFAFGLINLIPSDMKSLGQPSEYLMNGAVVVVDLDGGGVKVGDTVIAKKDMHYSKHIIQSLQVDGVEAEQVSDGVVGIKSATKFPKKAEIFIYSE</sequence>
<dbReference type="Proteomes" id="UP000285378">
    <property type="component" value="Unassembled WGS sequence"/>
</dbReference>
<accession>A0A423MEC1</accession>
<protein>
    <submittedName>
        <fullName evidence="2">Uncharacterized protein</fullName>
    </submittedName>
</protein>